<evidence type="ECO:0000313" key="3">
    <source>
        <dbReference type="Proteomes" id="UP000077202"/>
    </source>
</evidence>
<comment type="caution">
    <text evidence="2">The sequence shown here is derived from an EMBL/GenBank/DDBJ whole genome shotgun (WGS) entry which is preliminary data.</text>
</comment>
<dbReference type="AlphaFoldDB" id="A0A176W7R0"/>
<dbReference type="Pfam" id="PF07103">
    <property type="entry name" value="DUF1365"/>
    <property type="match status" value="1"/>
</dbReference>
<feature type="region of interest" description="Disordered" evidence="1">
    <location>
        <begin position="266"/>
        <end position="290"/>
    </location>
</feature>
<evidence type="ECO:0008006" key="4">
    <source>
        <dbReference type="Google" id="ProtNLM"/>
    </source>
</evidence>
<keyword evidence="3" id="KW-1185">Reference proteome</keyword>
<evidence type="ECO:0000313" key="2">
    <source>
        <dbReference type="EMBL" id="OAE29097.1"/>
    </source>
</evidence>
<gene>
    <name evidence="2" type="ORF">AXG93_3678s1040</name>
</gene>
<organism evidence="2 3">
    <name type="scientific">Marchantia polymorpha subsp. ruderalis</name>
    <dbReference type="NCBI Taxonomy" id="1480154"/>
    <lineage>
        <taxon>Eukaryota</taxon>
        <taxon>Viridiplantae</taxon>
        <taxon>Streptophyta</taxon>
        <taxon>Embryophyta</taxon>
        <taxon>Marchantiophyta</taxon>
        <taxon>Marchantiopsida</taxon>
        <taxon>Marchantiidae</taxon>
        <taxon>Marchantiales</taxon>
        <taxon>Marchantiaceae</taxon>
        <taxon>Marchantia</taxon>
    </lineage>
</organism>
<proteinExistence type="predicted"/>
<dbReference type="PANTHER" id="PTHR33973:SF4">
    <property type="entry name" value="OS07G0153300 PROTEIN"/>
    <property type="match status" value="1"/>
</dbReference>
<evidence type="ECO:0000256" key="1">
    <source>
        <dbReference type="SAM" id="MobiDB-lite"/>
    </source>
</evidence>
<dbReference type="InterPro" id="IPR010775">
    <property type="entry name" value="DUF1365"/>
</dbReference>
<dbReference type="Proteomes" id="UP000077202">
    <property type="component" value="Unassembled WGS sequence"/>
</dbReference>
<sequence>MRKFFTDAELSVFCRGVLLSIAQAGRWLWAKRETHDASHAMYEGVVWHERKHPVRHQFEYKVRYALVNLDESPAWFAAASRHHLSAQQARSIVGTSGAVYLLCMPASVGYEQNPLSVYYCYDDAGLLARAIAEVTNTPWGERVTFDFDPSGDCVAKPLHVSPFMDMEGSWLLHATCPGEKLALTIRVDHPQFGNFFMATLRAKKISVQNPEFFSWLMPHKVALWIYWQALVLLWKGVSFIQHPKYVDGDAYRERATIRDEVMKGGCPMSEGSDGRARREQMAAGTCRESSGASAESRRHCTWREAAGQPWL</sequence>
<dbReference type="PANTHER" id="PTHR33973">
    <property type="entry name" value="OS07G0153300 PROTEIN"/>
    <property type="match status" value="1"/>
</dbReference>
<protein>
    <recommendedName>
        <fullName evidence="4">DUF1365 domain-containing protein</fullName>
    </recommendedName>
</protein>
<dbReference type="EMBL" id="LVLJ01001522">
    <property type="protein sequence ID" value="OAE29097.1"/>
    <property type="molecule type" value="Genomic_DNA"/>
</dbReference>
<name>A0A176W7R0_MARPO</name>
<reference evidence="2" key="1">
    <citation type="submission" date="2016-03" db="EMBL/GenBank/DDBJ databases">
        <title>Mechanisms controlling the formation of the plant cell surface in tip-growing cells are functionally conserved among land plants.</title>
        <authorList>
            <person name="Honkanen S."/>
            <person name="Jones V.A."/>
            <person name="Morieri G."/>
            <person name="Champion C."/>
            <person name="Hetherington A.J."/>
            <person name="Kelly S."/>
            <person name="Saint-Marcoux D."/>
            <person name="Proust H."/>
            <person name="Prescott H."/>
            <person name="Dolan L."/>
        </authorList>
    </citation>
    <scope>NUCLEOTIDE SEQUENCE [LARGE SCALE GENOMIC DNA]</scope>
    <source>
        <tissue evidence="2">Whole gametophyte</tissue>
    </source>
</reference>
<accession>A0A176W7R0</accession>